<reference evidence="2" key="1">
    <citation type="submission" date="2021-12" db="EMBL/GenBank/DDBJ databases">
        <authorList>
            <person name="King R."/>
        </authorList>
    </citation>
    <scope>NUCLEOTIDE SEQUENCE</scope>
</reference>
<feature type="compositionally biased region" description="Basic and acidic residues" evidence="1">
    <location>
        <begin position="78"/>
        <end position="95"/>
    </location>
</feature>
<evidence type="ECO:0000256" key="1">
    <source>
        <dbReference type="SAM" id="MobiDB-lite"/>
    </source>
</evidence>
<organism evidence="2 3">
    <name type="scientific">Chilo suppressalis</name>
    <name type="common">Asiatic rice borer moth</name>
    <dbReference type="NCBI Taxonomy" id="168631"/>
    <lineage>
        <taxon>Eukaryota</taxon>
        <taxon>Metazoa</taxon>
        <taxon>Ecdysozoa</taxon>
        <taxon>Arthropoda</taxon>
        <taxon>Hexapoda</taxon>
        <taxon>Insecta</taxon>
        <taxon>Pterygota</taxon>
        <taxon>Neoptera</taxon>
        <taxon>Endopterygota</taxon>
        <taxon>Lepidoptera</taxon>
        <taxon>Glossata</taxon>
        <taxon>Ditrysia</taxon>
        <taxon>Pyraloidea</taxon>
        <taxon>Crambidae</taxon>
        <taxon>Crambinae</taxon>
        <taxon>Chilo</taxon>
    </lineage>
</organism>
<feature type="region of interest" description="Disordered" evidence="1">
    <location>
        <begin position="16"/>
        <end position="116"/>
    </location>
</feature>
<protein>
    <submittedName>
        <fullName evidence="2">Uncharacterized protein</fullName>
    </submittedName>
</protein>
<dbReference type="Pfam" id="PF04908">
    <property type="entry name" value="SH3BGR"/>
    <property type="match status" value="1"/>
</dbReference>
<dbReference type="InterPro" id="IPR006993">
    <property type="entry name" value="Glut_rich_SH3-bd"/>
</dbReference>
<dbReference type="EMBL" id="OU963918">
    <property type="protein sequence ID" value="CAH0403708.1"/>
    <property type="molecule type" value="Genomic_DNA"/>
</dbReference>
<feature type="compositionally biased region" description="Basic and acidic residues" evidence="1">
    <location>
        <begin position="105"/>
        <end position="116"/>
    </location>
</feature>
<feature type="compositionally biased region" description="Basic and acidic residues" evidence="1">
    <location>
        <begin position="16"/>
        <end position="39"/>
    </location>
</feature>
<keyword evidence="3" id="KW-1185">Reference proteome</keyword>
<accession>A0ABN8B899</accession>
<evidence type="ECO:0000313" key="2">
    <source>
        <dbReference type="EMBL" id="CAH0403708.1"/>
    </source>
</evidence>
<gene>
    <name evidence="2" type="ORF">CHILSU_LOCUS6990</name>
</gene>
<dbReference type="Proteomes" id="UP001153292">
    <property type="component" value="Chromosome 25"/>
</dbReference>
<sequence length="116" mass="13189">MSPVYVNCFDSIDRIRDRDQLPLKGHQDEDDSKKQETLEPKVFTTRCTTDQAIKVDPSYVPTESDENTVEGNSVDVGSNEKEKEVLHSDAGSVEKPKKKYVQPSPRHDPDHYIDDV</sequence>
<name>A0ABN8B899_CHISP</name>
<evidence type="ECO:0000313" key="3">
    <source>
        <dbReference type="Proteomes" id="UP001153292"/>
    </source>
</evidence>
<proteinExistence type="predicted"/>